<name>A0A2P2MP88_RHIMU</name>
<proteinExistence type="predicted"/>
<dbReference type="AlphaFoldDB" id="A0A2P2MP88"/>
<reference evidence="1" key="1">
    <citation type="submission" date="2018-02" db="EMBL/GenBank/DDBJ databases">
        <title>Rhizophora mucronata_Transcriptome.</title>
        <authorList>
            <person name="Meera S.P."/>
            <person name="Sreeshan A."/>
            <person name="Augustine A."/>
        </authorList>
    </citation>
    <scope>NUCLEOTIDE SEQUENCE</scope>
    <source>
        <tissue evidence="1">Leaf</tissue>
    </source>
</reference>
<protein>
    <submittedName>
        <fullName evidence="1">Uncharacterized protein</fullName>
    </submittedName>
</protein>
<organism evidence="1">
    <name type="scientific">Rhizophora mucronata</name>
    <name type="common">Asiatic mangrove</name>
    <dbReference type="NCBI Taxonomy" id="61149"/>
    <lineage>
        <taxon>Eukaryota</taxon>
        <taxon>Viridiplantae</taxon>
        <taxon>Streptophyta</taxon>
        <taxon>Embryophyta</taxon>
        <taxon>Tracheophyta</taxon>
        <taxon>Spermatophyta</taxon>
        <taxon>Magnoliopsida</taxon>
        <taxon>eudicotyledons</taxon>
        <taxon>Gunneridae</taxon>
        <taxon>Pentapetalae</taxon>
        <taxon>rosids</taxon>
        <taxon>fabids</taxon>
        <taxon>Malpighiales</taxon>
        <taxon>Rhizophoraceae</taxon>
        <taxon>Rhizophora</taxon>
    </lineage>
</organism>
<dbReference type="EMBL" id="GGEC01051560">
    <property type="protein sequence ID" value="MBX32044.1"/>
    <property type="molecule type" value="Transcribed_RNA"/>
</dbReference>
<dbReference type="EMBL" id="GGEC01051571">
    <property type="protein sequence ID" value="MBX32055.1"/>
    <property type="molecule type" value="Transcribed_RNA"/>
</dbReference>
<sequence>MNGDQQKLAHFQPTHLTLSPVSVSSLHIFIIPCPSSPPLLHGFTLLVTSRQSPHLFFCFLRGSN</sequence>
<evidence type="ECO:0000313" key="1">
    <source>
        <dbReference type="EMBL" id="MBX32044.1"/>
    </source>
</evidence>
<accession>A0A2P2MP88</accession>